<dbReference type="Proteomes" id="UP000568888">
    <property type="component" value="Unassembled WGS sequence"/>
</dbReference>
<dbReference type="GO" id="GO:0003677">
    <property type="term" value="F:DNA binding"/>
    <property type="evidence" value="ECO:0007669"/>
    <property type="project" value="InterPro"/>
</dbReference>
<dbReference type="SMART" id="SM00530">
    <property type="entry name" value="HTH_XRE"/>
    <property type="match status" value="1"/>
</dbReference>
<sequence>MLGRTKKRPTEELVPLHLMVHPAHVAAITEYAEQLEQSESVPWREVAGRRGSVPASVLRGARGKAALTQTRLSELSGIPQRHLSEMERGKRPIGRETARKLAAALELDYRLLL</sequence>
<evidence type="ECO:0000313" key="3">
    <source>
        <dbReference type="Proteomes" id="UP000568888"/>
    </source>
</evidence>
<comment type="caution">
    <text evidence="2">The sequence shown here is derived from an EMBL/GenBank/DDBJ whole genome shotgun (WGS) entry which is preliminary data.</text>
</comment>
<organism evidence="2 3">
    <name type="scientific">Geomonas paludis</name>
    <dbReference type="NCBI Taxonomy" id="2740185"/>
    <lineage>
        <taxon>Bacteria</taxon>
        <taxon>Pseudomonadati</taxon>
        <taxon>Thermodesulfobacteriota</taxon>
        <taxon>Desulfuromonadia</taxon>
        <taxon>Geobacterales</taxon>
        <taxon>Geobacteraceae</taxon>
        <taxon>Geomonas</taxon>
    </lineage>
</organism>
<name>A0A6V8MU30_9BACT</name>
<dbReference type="PROSITE" id="PS50943">
    <property type="entry name" value="HTH_CROC1"/>
    <property type="match status" value="1"/>
</dbReference>
<feature type="domain" description="HTH cro/C1-type" evidence="1">
    <location>
        <begin position="58"/>
        <end position="112"/>
    </location>
</feature>
<dbReference type="CDD" id="cd00093">
    <property type="entry name" value="HTH_XRE"/>
    <property type="match status" value="1"/>
</dbReference>
<evidence type="ECO:0000313" key="2">
    <source>
        <dbReference type="EMBL" id="GFO63676.1"/>
    </source>
</evidence>
<accession>A0A6V8MU30</accession>
<dbReference type="Pfam" id="PF01381">
    <property type="entry name" value="HTH_3"/>
    <property type="match status" value="1"/>
</dbReference>
<dbReference type="RefSeq" id="WP_183346518.1">
    <property type="nucleotide sequence ID" value="NZ_BLXY01000002.1"/>
</dbReference>
<dbReference type="InterPro" id="IPR010982">
    <property type="entry name" value="Lambda_DNA-bd_dom_sf"/>
</dbReference>
<dbReference type="Gene3D" id="1.10.260.40">
    <property type="entry name" value="lambda repressor-like DNA-binding domains"/>
    <property type="match status" value="1"/>
</dbReference>
<dbReference type="InterPro" id="IPR001387">
    <property type="entry name" value="Cro/C1-type_HTH"/>
</dbReference>
<protein>
    <recommendedName>
        <fullName evidence="1">HTH cro/C1-type domain-containing protein</fullName>
    </recommendedName>
</protein>
<dbReference type="SUPFAM" id="SSF47413">
    <property type="entry name" value="lambda repressor-like DNA-binding domains"/>
    <property type="match status" value="1"/>
</dbReference>
<evidence type="ECO:0000259" key="1">
    <source>
        <dbReference type="PROSITE" id="PS50943"/>
    </source>
</evidence>
<dbReference type="AlphaFoldDB" id="A0A6V8MU30"/>
<gene>
    <name evidence="2" type="ORF">GMPD_15950</name>
</gene>
<reference evidence="3" key="1">
    <citation type="submission" date="2020-06" db="EMBL/GenBank/DDBJ databases">
        <title>Draft genomic sequecing of Geomonas sp. Red736.</title>
        <authorList>
            <person name="Itoh H."/>
            <person name="Xu Z.X."/>
            <person name="Ushijima N."/>
            <person name="Masuda Y."/>
            <person name="Shiratori Y."/>
            <person name="Senoo K."/>
        </authorList>
    </citation>
    <scope>NUCLEOTIDE SEQUENCE [LARGE SCALE GENOMIC DNA]</scope>
    <source>
        <strain evidence="3">Red736</strain>
    </source>
</reference>
<dbReference type="EMBL" id="BLXY01000002">
    <property type="protein sequence ID" value="GFO63676.1"/>
    <property type="molecule type" value="Genomic_DNA"/>
</dbReference>
<proteinExistence type="predicted"/>